<organism evidence="6 7">
    <name type="scientific">Pinibacter soli</name>
    <dbReference type="NCBI Taxonomy" id="3044211"/>
    <lineage>
        <taxon>Bacteria</taxon>
        <taxon>Pseudomonadati</taxon>
        <taxon>Bacteroidota</taxon>
        <taxon>Chitinophagia</taxon>
        <taxon>Chitinophagales</taxon>
        <taxon>Chitinophagaceae</taxon>
        <taxon>Pinibacter</taxon>
    </lineage>
</organism>
<feature type="chain" id="PRO_5047216922" evidence="4">
    <location>
        <begin position="22"/>
        <end position="252"/>
    </location>
</feature>
<evidence type="ECO:0000313" key="6">
    <source>
        <dbReference type="EMBL" id="MDI3322170.1"/>
    </source>
</evidence>
<comment type="caution">
    <text evidence="6">The sequence shown here is derived from an EMBL/GenBank/DDBJ whole genome shotgun (WGS) entry which is preliminary data.</text>
</comment>
<dbReference type="EMBL" id="JASBRG010000007">
    <property type="protein sequence ID" value="MDI3322170.1"/>
    <property type="molecule type" value="Genomic_DNA"/>
</dbReference>
<sequence length="252" mass="27648">MTRKLIIPITLICIVLFTSCAAKKKLAAAEAANTQLQADKAALTSKNEALQKQLDEFDAQRKANMAAFEKYRAECENAKQKLEVVRALVAEQYATLQEVDKKIADALSNFNDKGVDVYYKEGLVYVSMSEGLLYKSGSSTLGPDAKAALGNLASVLNEYPKLKVYVVGNTDDKPFKKGGDNMTLSTDRANGVVKILRDDYKVDPSRLTSAGRGKYSPVADNSTADGRAKNRRTEIIINPDLIKIWQSVQDSQ</sequence>
<name>A0ABT6RIG2_9BACT</name>
<dbReference type="CDD" id="cd07185">
    <property type="entry name" value="OmpA_C-like"/>
    <property type="match status" value="1"/>
</dbReference>
<dbReference type="PROSITE" id="PS51123">
    <property type="entry name" value="OMPA_2"/>
    <property type="match status" value="1"/>
</dbReference>
<evidence type="ECO:0000256" key="4">
    <source>
        <dbReference type="SAM" id="SignalP"/>
    </source>
</evidence>
<feature type="signal peptide" evidence="4">
    <location>
        <begin position="1"/>
        <end position="21"/>
    </location>
</feature>
<keyword evidence="4" id="KW-0732">Signal</keyword>
<keyword evidence="7" id="KW-1185">Reference proteome</keyword>
<accession>A0ABT6RIG2</accession>
<feature type="coiled-coil region" evidence="2">
    <location>
        <begin position="26"/>
        <end position="88"/>
    </location>
</feature>
<keyword evidence="1" id="KW-0472">Membrane</keyword>
<dbReference type="Pfam" id="PF00691">
    <property type="entry name" value="OmpA"/>
    <property type="match status" value="1"/>
</dbReference>
<gene>
    <name evidence="6" type="ORF">QJ048_20440</name>
</gene>
<evidence type="ECO:0000256" key="3">
    <source>
        <dbReference type="SAM" id="MobiDB-lite"/>
    </source>
</evidence>
<proteinExistence type="predicted"/>
<dbReference type="Proteomes" id="UP001226434">
    <property type="component" value="Unassembled WGS sequence"/>
</dbReference>
<dbReference type="PANTHER" id="PTHR30329">
    <property type="entry name" value="STATOR ELEMENT OF FLAGELLAR MOTOR COMPLEX"/>
    <property type="match status" value="1"/>
</dbReference>
<dbReference type="PROSITE" id="PS51257">
    <property type="entry name" value="PROKAR_LIPOPROTEIN"/>
    <property type="match status" value="1"/>
</dbReference>
<dbReference type="RefSeq" id="WP_282336289.1">
    <property type="nucleotide sequence ID" value="NZ_JASBRG010000007.1"/>
</dbReference>
<reference evidence="6 7" key="1">
    <citation type="submission" date="2023-05" db="EMBL/GenBank/DDBJ databases">
        <title>Genome sequence of Pinibacter sp. MAH-24.</title>
        <authorList>
            <person name="Huq M.A."/>
        </authorList>
    </citation>
    <scope>NUCLEOTIDE SEQUENCE [LARGE SCALE GENOMIC DNA]</scope>
    <source>
        <strain evidence="6 7">MAH-24</strain>
    </source>
</reference>
<dbReference type="Gene3D" id="3.30.1330.60">
    <property type="entry name" value="OmpA-like domain"/>
    <property type="match status" value="1"/>
</dbReference>
<keyword evidence="2" id="KW-0175">Coiled coil</keyword>
<evidence type="ECO:0000313" key="7">
    <source>
        <dbReference type="Proteomes" id="UP001226434"/>
    </source>
</evidence>
<feature type="domain" description="OmpA-like" evidence="5">
    <location>
        <begin position="121"/>
        <end position="241"/>
    </location>
</feature>
<evidence type="ECO:0000259" key="5">
    <source>
        <dbReference type="PROSITE" id="PS51123"/>
    </source>
</evidence>
<dbReference type="InterPro" id="IPR006665">
    <property type="entry name" value="OmpA-like"/>
</dbReference>
<dbReference type="PANTHER" id="PTHR30329:SF20">
    <property type="entry name" value="EXPORTED PROTEIN"/>
    <property type="match status" value="1"/>
</dbReference>
<dbReference type="SUPFAM" id="SSF103088">
    <property type="entry name" value="OmpA-like"/>
    <property type="match status" value="1"/>
</dbReference>
<evidence type="ECO:0000256" key="1">
    <source>
        <dbReference type="PROSITE-ProRule" id="PRU00473"/>
    </source>
</evidence>
<dbReference type="InterPro" id="IPR050330">
    <property type="entry name" value="Bact_OuterMem_StrucFunc"/>
</dbReference>
<dbReference type="InterPro" id="IPR036737">
    <property type="entry name" value="OmpA-like_sf"/>
</dbReference>
<protein>
    <submittedName>
        <fullName evidence="6">OmpA family protein</fullName>
    </submittedName>
</protein>
<evidence type="ECO:0000256" key="2">
    <source>
        <dbReference type="SAM" id="Coils"/>
    </source>
</evidence>
<feature type="region of interest" description="Disordered" evidence="3">
    <location>
        <begin position="206"/>
        <end position="226"/>
    </location>
</feature>